<sequence>MVYYAPERIKQTRMKLRRQALHTILEEFDRELMQLSHEKRMNKYIKMAENPFRFFRGSAYLFYYDVTRTPFIYHTPPECPTWIQGDLHFENFGGFRSEAGDMVYDVNDFDEGYLGSYLYDILRMSASIVLVAELHGFSDQEQDEAITTYLKAYVKQMQRFGQRLEDPSTLQFTEDNTNGPIRKVLRKLKQRQQNHLLTGITSSVEHHRQFVHTDELHPVSPEERVAILKQWEQYVETIDPELRQDEACYRIKDMAVKHGSGTASIGLDRYYLLIEGGETLDAQDDVILEMKEVRAPIPAFLLPHNESFWEQFLHQGARVITTQKAMHHEADAYLGYTSLADRHFYIRERSPYKKRVKADRIKHFKGFTKTLHWMGKITAKIHARADADLAHGLLDYHSEDEILKAIGDDVNSFYRRISLWSRTYASQIHEDYDIFCDWLNTFEQEEKPSQEGTDA</sequence>
<dbReference type="Pfam" id="PF10009">
    <property type="entry name" value="DUF2252"/>
    <property type="match status" value="1"/>
</dbReference>
<proteinExistence type="predicted"/>
<dbReference type="RefSeq" id="WP_379930792.1">
    <property type="nucleotide sequence ID" value="NZ_JBHUMM010000043.1"/>
</dbReference>
<dbReference type="PANTHER" id="PTHR39441:SF1">
    <property type="entry name" value="DUF2252 DOMAIN-CONTAINING PROTEIN"/>
    <property type="match status" value="1"/>
</dbReference>
<dbReference type="InterPro" id="IPR018721">
    <property type="entry name" value="DUF2252"/>
</dbReference>
<comment type="caution">
    <text evidence="1">The sequence shown here is derived from an EMBL/GenBank/DDBJ whole genome shotgun (WGS) entry which is preliminary data.</text>
</comment>
<gene>
    <name evidence="1" type="ORF">ACFSUC_16780</name>
</gene>
<evidence type="ECO:0000313" key="1">
    <source>
        <dbReference type="EMBL" id="MFD2673230.1"/>
    </source>
</evidence>
<name>A0ABW5RF50_9BACL</name>
<dbReference type="PANTHER" id="PTHR39441">
    <property type="entry name" value="DUF2252 DOMAIN-CONTAINING PROTEIN"/>
    <property type="match status" value="1"/>
</dbReference>
<dbReference type="EMBL" id="JBHUMM010000043">
    <property type="protein sequence ID" value="MFD2673230.1"/>
    <property type="molecule type" value="Genomic_DNA"/>
</dbReference>
<protein>
    <submittedName>
        <fullName evidence="1">DUF2252 domain-containing protein</fullName>
    </submittedName>
</protein>
<accession>A0ABW5RF50</accession>
<evidence type="ECO:0000313" key="2">
    <source>
        <dbReference type="Proteomes" id="UP001597497"/>
    </source>
</evidence>
<reference evidence="2" key="1">
    <citation type="journal article" date="2019" name="Int. J. Syst. Evol. Microbiol.">
        <title>The Global Catalogue of Microorganisms (GCM) 10K type strain sequencing project: providing services to taxonomists for standard genome sequencing and annotation.</title>
        <authorList>
            <consortium name="The Broad Institute Genomics Platform"/>
            <consortium name="The Broad Institute Genome Sequencing Center for Infectious Disease"/>
            <person name="Wu L."/>
            <person name="Ma J."/>
        </authorList>
    </citation>
    <scope>NUCLEOTIDE SEQUENCE [LARGE SCALE GENOMIC DNA]</scope>
    <source>
        <strain evidence="2">KCTC 33676</strain>
    </source>
</reference>
<organism evidence="1 2">
    <name type="scientific">Marinicrinis sediminis</name>
    <dbReference type="NCBI Taxonomy" id="1652465"/>
    <lineage>
        <taxon>Bacteria</taxon>
        <taxon>Bacillati</taxon>
        <taxon>Bacillota</taxon>
        <taxon>Bacilli</taxon>
        <taxon>Bacillales</taxon>
        <taxon>Paenibacillaceae</taxon>
    </lineage>
</organism>
<keyword evidence="2" id="KW-1185">Reference proteome</keyword>
<dbReference type="Proteomes" id="UP001597497">
    <property type="component" value="Unassembled WGS sequence"/>
</dbReference>